<sequence length="93" mass="10341">MKTNQQRGSIRRWLALCVHRLLIAAGAAFTMGMVMASAQASERLSLDLRASQVVEERGLMYCWYSNPEKTVNEMLVVTWGPGKECPIGILAMP</sequence>
<gene>
    <name evidence="1" type="ORF">SAMN02745129_1092</name>
</gene>
<reference evidence="1 2" key="1">
    <citation type="submission" date="2016-11" db="EMBL/GenBank/DDBJ databases">
        <authorList>
            <person name="Jaros S."/>
            <person name="Januszkiewicz K."/>
            <person name="Wedrychowicz H."/>
        </authorList>
    </citation>
    <scope>NUCLEOTIDE SEQUENCE [LARGE SCALE GENOMIC DNA]</scope>
    <source>
        <strain evidence="1 2">DSM 16917</strain>
    </source>
</reference>
<dbReference type="AlphaFoldDB" id="A0A1M5NKI6"/>
<dbReference type="EMBL" id="FQXG01000001">
    <property type="protein sequence ID" value="SHG90031.1"/>
    <property type="molecule type" value="Genomic_DNA"/>
</dbReference>
<dbReference type="Proteomes" id="UP000184268">
    <property type="component" value="Unassembled WGS sequence"/>
</dbReference>
<accession>A0A1M5NKI6</accession>
<organism evidence="1 2">
    <name type="scientific">Ferrimonas marina</name>
    <dbReference type="NCBI Taxonomy" id="299255"/>
    <lineage>
        <taxon>Bacteria</taxon>
        <taxon>Pseudomonadati</taxon>
        <taxon>Pseudomonadota</taxon>
        <taxon>Gammaproteobacteria</taxon>
        <taxon>Alteromonadales</taxon>
        <taxon>Ferrimonadaceae</taxon>
        <taxon>Ferrimonas</taxon>
    </lineage>
</organism>
<keyword evidence="2" id="KW-1185">Reference proteome</keyword>
<evidence type="ECO:0000313" key="1">
    <source>
        <dbReference type="EMBL" id="SHG90031.1"/>
    </source>
</evidence>
<proteinExistence type="predicted"/>
<name>A0A1M5NKI6_9GAMM</name>
<evidence type="ECO:0000313" key="2">
    <source>
        <dbReference type="Proteomes" id="UP000184268"/>
    </source>
</evidence>
<protein>
    <submittedName>
        <fullName evidence="1">Uncharacterized protein</fullName>
    </submittedName>
</protein>